<dbReference type="RefSeq" id="WP_254748622.1">
    <property type="nucleotide sequence ID" value="NZ_JANCLV010000003.1"/>
</dbReference>
<feature type="transmembrane region" description="Helical" evidence="1">
    <location>
        <begin position="243"/>
        <end position="274"/>
    </location>
</feature>
<feature type="transmembrane region" description="Helical" evidence="1">
    <location>
        <begin position="323"/>
        <end position="348"/>
    </location>
</feature>
<feature type="transmembrane region" description="Helical" evidence="1">
    <location>
        <begin position="63"/>
        <end position="83"/>
    </location>
</feature>
<dbReference type="EMBL" id="JANCLV010000003">
    <property type="protein sequence ID" value="MCP8999375.1"/>
    <property type="molecule type" value="Genomic_DNA"/>
</dbReference>
<feature type="transmembrane region" description="Helical" evidence="1">
    <location>
        <begin position="95"/>
        <end position="125"/>
    </location>
</feature>
<keyword evidence="4" id="KW-1185">Reference proteome</keyword>
<feature type="transmembrane region" description="Helical" evidence="1">
    <location>
        <begin position="167"/>
        <end position="190"/>
    </location>
</feature>
<comment type="caution">
    <text evidence="3">The sequence shown here is derived from an EMBL/GenBank/DDBJ whole genome shotgun (WGS) entry which is preliminary data.</text>
</comment>
<keyword evidence="1" id="KW-0472">Membrane</keyword>
<accession>A0ABT1LLP5</accession>
<feature type="transmembrane region" description="Helical" evidence="1">
    <location>
        <begin position="131"/>
        <end position="147"/>
    </location>
</feature>
<feature type="transmembrane region" description="Helical" evidence="1">
    <location>
        <begin position="398"/>
        <end position="423"/>
    </location>
</feature>
<proteinExistence type="predicted"/>
<dbReference type="Pfam" id="PF18920">
    <property type="entry name" value="DUF5671"/>
    <property type="match status" value="2"/>
</dbReference>
<reference evidence="3 4" key="1">
    <citation type="submission" date="2022-06" db="EMBL/GenBank/DDBJ databases">
        <title>Pseudarthrobacter sp. strain RMG13 Genome sequencing and assembly.</title>
        <authorList>
            <person name="Kim I."/>
        </authorList>
    </citation>
    <scope>NUCLEOTIDE SEQUENCE [LARGE SCALE GENOMIC DNA]</scope>
    <source>
        <strain evidence="3 4">RMG13</strain>
    </source>
</reference>
<feature type="transmembrane region" description="Helical" evidence="1">
    <location>
        <begin position="443"/>
        <end position="460"/>
    </location>
</feature>
<evidence type="ECO:0000313" key="3">
    <source>
        <dbReference type="EMBL" id="MCP8999375.1"/>
    </source>
</evidence>
<dbReference type="Proteomes" id="UP001524318">
    <property type="component" value="Unassembled WGS sequence"/>
</dbReference>
<feature type="domain" description="DUF5671" evidence="2">
    <location>
        <begin position="357"/>
        <end position="451"/>
    </location>
</feature>
<feature type="domain" description="DUF5671" evidence="2">
    <location>
        <begin position="21"/>
        <end position="145"/>
    </location>
</feature>
<evidence type="ECO:0000313" key="4">
    <source>
        <dbReference type="Proteomes" id="UP001524318"/>
    </source>
</evidence>
<sequence>MNAQARTPAPVAGSALIALRRLILYILLFALMVIAAVGLSGLLERLFSEGTVLAATDVAGLARSLAFTLIGGPLAALLWWAVWRRLDDAAERASAGWGLYLTAVYAVSLIVATASLLGTAASFVGPQEPRWSSPLSNGLAWAAVWFWHRWMWRHPVKHPVNLEDVPAVIGTVFGLLTGAFAAVIALGGLLDVAIRGFTSLTPLTSGAEAWWQSVLRALVWAIGGSIVWWWHWFRGGARRLETALVDVALISVGIFVAGIMALGGAAVVVFVLLRTIFDRGESMNELLAPLGAAIAFAAIWSLVWRYHRVSETRRSAATRRAGLLVTSGVALAATASGIGVVINAALAMAVSPLAGGGTRTLLLGGISSLLVGGPVWWRAWSPERPPRSAEAVAPGRRVYLVVFFGLSAAVALIALLVIGYRIFEFLLGDVSGGSLLDRVRAPLGLLVAAGLVAAYHFALWRRERALLAAAAPTGGPRIEGVTLVTASDHEAVSTAITAATGARVTVWRRADAGSGTPPAGAGLPSGPGLAQRAVEALSGVTATHVLLVIGPATGRAERIEVIPLETGEPSKQWLRGR</sequence>
<organism evidence="3 4">
    <name type="scientific">Pseudarthrobacter humi</name>
    <dbReference type="NCBI Taxonomy" id="2952523"/>
    <lineage>
        <taxon>Bacteria</taxon>
        <taxon>Bacillati</taxon>
        <taxon>Actinomycetota</taxon>
        <taxon>Actinomycetes</taxon>
        <taxon>Micrococcales</taxon>
        <taxon>Micrococcaceae</taxon>
        <taxon>Pseudarthrobacter</taxon>
    </lineage>
</organism>
<feature type="transmembrane region" description="Helical" evidence="1">
    <location>
        <begin position="22"/>
        <end position="43"/>
    </location>
</feature>
<feature type="transmembrane region" description="Helical" evidence="1">
    <location>
        <begin position="210"/>
        <end position="231"/>
    </location>
</feature>
<evidence type="ECO:0000256" key="1">
    <source>
        <dbReference type="SAM" id="Phobius"/>
    </source>
</evidence>
<gene>
    <name evidence="3" type="ORF">NFC73_06425</name>
</gene>
<keyword evidence="1" id="KW-0812">Transmembrane</keyword>
<feature type="transmembrane region" description="Helical" evidence="1">
    <location>
        <begin position="360"/>
        <end position="377"/>
    </location>
</feature>
<name>A0ABT1LLP5_9MICC</name>
<dbReference type="InterPro" id="IPR043728">
    <property type="entry name" value="DUF5671"/>
</dbReference>
<protein>
    <submittedName>
        <fullName evidence="3">DUF5671 domain-containing protein</fullName>
    </submittedName>
</protein>
<keyword evidence="1" id="KW-1133">Transmembrane helix</keyword>
<feature type="transmembrane region" description="Helical" evidence="1">
    <location>
        <begin position="286"/>
        <end position="303"/>
    </location>
</feature>
<evidence type="ECO:0000259" key="2">
    <source>
        <dbReference type="Pfam" id="PF18920"/>
    </source>
</evidence>